<organism evidence="2">
    <name type="scientific">Mytilinidion resinicola</name>
    <dbReference type="NCBI Taxonomy" id="574789"/>
    <lineage>
        <taxon>Eukaryota</taxon>
        <taxon>Fungi</taxon>
        <taxon>Dikarya</taxon>
        <taxon>Ascomycota</taxon>
        <taxon>Pezizomycotina</taxon>
        <taxon>Dothideomycetes</taxon>
        <taxon>Pleosporomycetidae</taxon>
        <taxon>Mytilinidiales</taxon>
        <taxon>Mytilinidiaceae</taxon>
        <taxon>Mytilinidion</taxon>
    </lineage>
</organism>
<gene>
    <name evidence="2 4" type="ORF">BDZ99DRAFT_461304</name>
</gene>
<feature type="compositionally biased region" description="Basic and acidic residues" evidence="1">
    <location>
        <begin position="56"/>
        <end position="73"/>
    </location>
</feature>
<reference evidence="4" key="2">
    <citation type="submission" date="2020-04" db="EMBL/GenBank/DDBJ databases">
        <authorList>
            <consortium name="NCBI Genome Project"/>
        </authorList>
    </citation>
    <scope>NUCLEOTIDE SEQUENCE</scope>
    <source>
        <strain evidence="4">CBS 304.34</strain>
    </source>
</reference>
<evidence type="ECO:0000313" key="3">
    <source>
        <dbReference type="Proteomes" id="UP000504636"/>
    </source>
</evidence>
<keyword evidence="3" id="KW-1185">Reference proteome</keyword>
<dbReference type="EMBL" id="MU003697">
    <property type="protein sequence ID" value="KAF2812650.1"/>
    <property type="molecule type" value="Genomic_DNA"/>
</dbReference>
<feature type="region of interest" description="Disordered" evidence="1">
    <location>
        <begin position="1"/>
        <end position="79"/>
    </location>
</feature>
<dbReference type="AlphaFoldDB" id="A0A6A6YV57"/>
<evidence type="ECO:0000256" key="1">
    <source>
        <dbReference type="SAM" id="MobiDB-lite"/>
    </source>
</evidence>
<evidence type="ECO:0000313" key="2">
    <source>
        <dbReference type="EMBL" id="KAF2812650.1"/>
    </source>
</evidence>
<reference evidence="4" key="3">
    <citation type="submission" date="2025-04" db="UniProtKB">
        <authorList>
            <consortium name="RefSeq"/>
        </authorList>
    </citation>
    <scope>IDENTIFICATION</scope>
    <source>
        <strain evidence="4">CBS 304.34</strain>
    </source>
</reference>
<dbReference type="RefSeq" id="XP_033579614.1">
    <property type="nucleotide sequence ID" value="XM_033719597.1"/>
</dbReference>
<accession>A0A6A6YV57</accession>
<protein>
    <submittedName>
        <fullName evidence="2 4">Uncharacterized protein</fullName>
    </submittedName>
</protein>
<sequence length="79" mass="8838">MAPTNPKLPDPYHHYHHHHRRPTSPDLHLSSAVWKSGDAPSGEGVAPPPPRLPLHAKRDFETPRHAVRRRVDLPEAGAL</sequence>
<proteinExistence type="predicted"/>
<reference evidence="2 4" key="1">
    <citation type="journal article" date="2020" name="Stud. Mycol.">
        <title>101 Dothideomycetes genomes: a test case for predicting lifestyles and emergence of pathogens.</title>
        <authorList>
            <person name="Haridas S."/>
            <person name="Albert R."/>
            <person name="Binder M."/>
            <person name="Bloem J."/>
            <person name="Labutti K."/>
            <person name="Salamov A."/>
            <person name="Andreopoulos B."/>
            <person name="Baker S."/>
            <person name="Barry K."/>
            <person name="Bills G."/>
            <person name="Bluhm B."/>
            <person name="Cannon C."/>
            <person name="Castanera R."/>
            <person name="Culley D."/>
            <person name="Daum C."/>
            <person name="Ezra D."/>
            <person name="Gonzalez J."/>
            <person name="Henrissat B."/>
            <person name="Kuo A."/>
            <person name="Liang C."/>
            <person name="Lipzen A."/>
            <person name="Lutzoni F."/>
            <person name="Magnuson J."/>
            <person name="Mondo S."/>
            <person name="Nolan M."/>
            <person name="Ohm R."/>
            <person name="Pangilinan J."/>
            <person name="Park H.-J."/>
            <person name="Ramirez L."/>
            <person name="Alfaro M."/>
            <person name="Sun H."/>
            <person name="Tritt A."/>
            <person name="Yoshinaga Y."/>
            <person name="Zwiers L.-H."/>
            <person name="Turgeon B."/>
            <person name="Goodwin S."/>
            <person name="Spatafora J."/>
            <person name="Crous P."/>
            <person name="Grigoriev I."/>
        </authorList>
    </citation>
    <scope>NUCLEOTIDE SEQUENCE</scope>
    <source>
        <strain evidence="2 4">CBS 304.34</strain>
    </source>
</reference>
<dbReference type="GeneID" id="54460490"/>
<dbReference type="Proteomes" id="UP000504636">
    <property type="component" value="Unplaced"/>
</dbReference>
<evidence type="ECO:0000313" key="4">
    <source>
        <dbReference type="RefSeq" id="XP_033579614.1"/>
    </source>
</evidence>
<name>A0A6A6YV57_9PEZI</name>